<dbReference type="SUPFAM" id="SSF160246">
    <property type="entry name" value="EspE N-terminal domain-like"/>
    <property type="match status" value="1"/>
</dbReference>
<protein>
    <submittedName>
        <fullName evidence="5">Type II secretion system protein E</fullName>
    </submittedName>
</protein>
<reference evidence="5 6" key="1">
    <citation type="submission" date="2016-03" db="EMBL/GenBank/DDBJ databases">
        <authorList>
            <person name="Ploux O."/>
        </authorList>
    </citation>
    <scope>NUCLEOTIDE SEQUENCE [LARGE SCALE GENOMIC DNA]</scope>
    <source>
        <strain evidence="5 6">R-45378</strain>
    </source>
</reference>
<dbReference type="Pfam" id="PF00437">
    <property type="entry name" value="T2SSE"/>
    <property type="match status" value="1"/>
</dbReference>
<gene>
    <name evidence="5" type="ORF">A1507_15390</name>
</gene>
<dbReference type="OrthoDB" id="9804785at2"/>
<dbReference type="Gene3D" id="3.30.450.90">
    <property type="match status" value="1"/>
</dbReference>
<dbReference type="InterPro" id="IPR001482">
    <property type="entry name" value="T2SS/T4SS_dom"/>
</dbReference>
<accession>A0A177NBE8</accession>
<evidence type="ECO:0000313" key="5">
    <source>
        <dbReference type="EMBL" id="OAI14420.1"/>
    </source>
</evidence>
<dbReference type="PROSITE" id="PS00662">
    <property type="entry name" value="T2SP_E"/>
    <property type="match status" value="1"/>
</dbReference>
<dbReference type="SUPFAM" id="SSF52540">
    <property type="entry name" value="P-loop containing nucleoside triphosphate hydrolases"/>
    <property type="match status" value="1"/>
</dbReference>
<dbReference type="GO" id="GO:0005524">
    <property type="term" value="F:ATP binding"/>
    <property type="evidence" value="ECO:0007669"/>
    <property type="project" value="UniProtKB-KW"/>
</dbReference>
<dbReference type="InterPro" id="IPR003593">
    <property type="entry name" value="AAA+_ATPase"/>
</dbReference>
<dbReference type="GO" id="GO:0005886">
    <property type="term" value="C:plasma membrane"/>
    <property type="evidence" value="ECO:0007669"/>
    <property type="project" value="TreeGrafter"/>
</dbReference>
<dbReference type="Gene3D" id="3.30.300.160">
    <property type="entry name" value="Type II secretion system, protein E, N-terminal domain"/>
    <property type="match status" value="1"/>
</dbReference>
<dbReference type="AlphaFoldDB" id="A0A177NBE8"/>
<evidence type="ECO:0000259" key="4">
    <source>
        <dbReference type="PROSITE" id="PS00662"/>
    </source>
</evidence>
<keyword evidence="2" id="KW-0547">Nucleotide-binding</keyword>
<dbReference type="Pfam" id="PF05157">
    <property type="entry name" value="MshEN"/>
    <property type="match status" value="1"/>
</dbReference>
<dbReference type="PANTHER" id="PTHR30258:SF13">
    <property type="entry name" value="SECRETION PATHWAY ATPASE-RELATED"/>
    <property type="match status" value="1"/>
</dbReference>
<evidence type="ECO:0000256" key="1">
    <source>
        <dbReference type="ARBA" id="ARBA00006611"/>
    </source>
</evidence>
<dbReference type="PANTHER" id="PTHR30258">
    <property type="entry name" value="TYPE II SECRETION SYSTEM PROTEIN GSPE-RELATED"/>
    <property type="match status" value="1"/>
</dbReference>
<dbReference type="CDD" id="cd01129">
    <property type="entry name" value="PulE-GspE-like"/>
    <property type="match status" value="1"/>
</dbReference>
<keyword evidence="3" id="KW-0067">ATP-binding</keyword>
<dbReference type="Proteomes" id="UP000077857">
    <property type="component" value="Unassembled WGS sequence"/>
</dbReference>
<evidence type="ECO:0000313" key="6">
    <source>
        <dbReference type="Proteomes" id="UP000077857"/>
    </source>
</evidence>
<comment type="caution">
    <text evidence="5">The sequence shown here is derived from an EMBL/GenBank/DDBJ whole genome shotgun (WGS) entry which is preliminary data.</text>
</comment>
<name>A0A177NBE8_9GAMM</name>
<dbReference type="EMBL" id="LUUJ01000090">
    <property type="protein sequence ID" value="OAI14420.1"/>
    <property type="molecule type" value="Genomic_DNA"/>
</dbReference>
<dbReference type="InterPro" id="IPR037257">
    <property type="entry name" value="T2SS_E_N_sf"/>
</dbReference>
<dbReference type="InterPro" id="IPR027417">
    <property type="entry name" value="P-loop_NTPase"/>
</dbReference>
<dbReference type="InterPro" id="IPR007831">
    <property type="entry name" value="T2SS_GspE_N"/>
</dbReference>
<dbReference type="Gene3D" id="3.40.50.300">
    <property type="entry name" value="P-loop containing nucleotide triphosphate hydrolases"/>
    <property type="match status" value="1"/>
</dbReference>
<feature type="domain" description="Bacterial type II secretion system protein E" evidence="4">
    <location>
        <begin position="407"/>
        <end position="421"/>
    </location>
</feature>
<dbReference type="GO" id="GO:0016887">
    <property type="term" value="F:ATP hydrolysis activity"/>
    <property type="evidence" value="ECO:0007669"/>
    <property type="project" value="TreeGrafter"/>
</dbReference>
<comment type="similarity">
    <text evidence="1">Belongs to the GSP E family.</text>
</comment>
<dbReference type="FunFam" id="3.40.50.300:FF:000398">
    <property type="entry name" value="Type IV pilus assembly ATPase PilB"/>
    <property type="match status" value="1"/>
</dbReference>
<sequence>MREESKTEDRKLEIQQVIRWLQEDRILSAQDLQKCRQYAVAKINLHKHPLKVLAECELSDQTQLGKALSQEDLTQWLAKKLALPYYYFDPLKIDVPTVTALFSKAYAANYNILPIKISDDEIVVATAEPFVRAWQNDLAKMHHGKIRCVFSNPDEIKRYLDEFYNFSKSLKGAQSHNDGRAAEGQNFEQLVELSKMADLDANNQHVVNLVNWLLQYAFDQRASDIHIEPRRLQGNVRFRIDGILHNVYQLPMPIMNAVLSRLKILGRMNIAEKRLPQDGRIKTQNSNGKEIELRLSTMPTAFGEKLVMRIFDPEVLLRDYEQLGFSKQELALWNRLVGHTHGIILVTGPTGSGKTTTLYSTLKRLATPEINLCTVEDPIEQIEPAFNQMQVQANIGLDFASGIRTLLRQDPDIIMVGEIRDLETAEMAVQASLTGHLVISTLHTNNAPAAVTRLLDIGVPGYLIQQTVLGIMAQRLIRVLCKHCKAAVATDENQWRALVAPFKVAPPKQLYKAVGCKECRNTGFAGRVGIYEIFENSPALEKLIVEGCDTALLQKQAIKEGMRPLRLSGAEKVAAGITTIEEILRVAPERIEF</sequence>
<proteinExistence type="inferred from homology"/>
<evidence type="ECO:0000256" key="3">
    <source>
        <dbReference type="ARBA" id="ARBA00022840"/>
    </source>
</evidence>
<dbReference type="RefSeq" id="WP_064041134.1">
    <property type="nucleotide sequence ID" value="NZ_LUUJ01000090.1"/>
</dbReference>
<dbReference type="SMART" id="SM00382">
    <property type="entry name" value="AAA"/>
    <property type="match status" value="1"/>
</dbReference>
<evidence type="ECO:0000256" key="2">
    <source>
        <dbReference type="ARBA" id="ARBA00022741"/>
    </source>
</evidence>
<organism evidence="5 6">
    <name type="scientific">Methylomonas koyamae</name>
    <dbReference type="NCBI Taxonomy" id="702114"/>
    <lineage>
        <taxon>Bacteria</taxon>
        <taxon>Pseudomonadati</taxon>
        <taxon>Pseudomonadota</taxon>
        <taxon>Gammaproteobacteria</taxon>
        <taxon>Methylococcales</taxon>
        <taxon>Methylococcaceae</taxon>
        <taxon>Methylomonas</taxon>
    </lineage>
</organism>